<keyword evidence="2" id="KW-1185">Reference proteome</keyword>
<sequence length="283" mass="32492">MLELAQKLGREPCQDALIERLFARESWSYVLPTEPPLLVLDTRTQRWWSERSPGRPSGLMDWEALTELQLRLLDREAVVLVSAAPIFGVKLIETIQRVFSFFGQALAVDAENWMAHPGAANVILNIFRHPRTPRHFVILSGDVHYSFVYDVLIRFRKHSPRIWQITCSGLKNEFPRRLLDVFDGLNRWLYAPWSPLNWFTRRRAMRVEARRPSGQKRGHRLVNSSAIGLVALDAEGCRCGSGYWRPMVAASNSSRRPSPGRAAEPARARIRNLRKLFTKGARP</sequence>
<organism evidence="1 2">
    <name type="scientific">Marinobacterium aestuariivivens</name>
    <dbReference type="NCBI Taxonomy" id="1698799"/>
    <lineage>
        <taxon>Bacteria</taxon>
        <taxon>Pseudomonadati</taxon>
        <taxon>Pseudomonadota</taxon>
        <taxon>Gammaproteobacteria</taxon>
        <taxon>Oceanospirillales</taxon>
        <taxon>Oceanospirillaceae</taxon>
        <taxon>Marinobacterium</taxon>
    </lineage>
</organism>
<evidence type="ECO:0000313" key="1">
    <source>
        <dbReference type="EMBL" id="MFC6672372.1"/>
    </source>
</evidence>
<accession>A0ABW2A4K5</accession>
<name>A0ABW2A4K5_9GAMM</name>
<comment type="caution">
    <text evidence="1">The sequence shown here is derived from an EMBL/GenBank/DDBJ whole genome shotgun (WGS) entry which is preliminary data.</text>
</comment>
<reference evidence="2" key="1">
    <citation type="journal article" date="2019" name="Int. J. Syst. Evol. Microbiol.">
        <title>The Global Catalogue of Microorganisms (GCM) 10K type strain sequencing project: providing services to taxonomists for standard genome sequencing and annotation.</title>
        <authorList>
            <consortium name="The Broad Institute Genomics Platform"/>
            <consortium name="The Broad Institute Genome Sequencing Center for Infectious Disease"/>
            <person name="Wu L."/>
            <person name="Ma J."/>
        </authorList>
    </citation>
    <scope>NUCLEOTIDE SEQUENCE [LARGE SCALE GENOMIC DNA]</scope>
    <source>
        <strain evidence="2">NBRC 111756</strain>
    </source>
</reference>
<dbReference type="Proteomes" id="UP001596422">
    <property type="component" value="Unassembled WGS sequence"/>
</dbReference>
<dbReference type="InterPro" id="IPR038607">
    <property type="entry name" value="PhoD-like_sf"/>
</dbReference>
<dbReference type="Gene3D" id="3.60.21.70">
    <property type="entry name" value="PhoD-like phosphatase"/>
    <property type="match status" value="1"/>
</dbReference>
<evidence type="ECO:0008006" key="3">
    <source>
        <dbReference type="Google" id="ProtNLM"/>
    </source>
</evidence>
<dbReference type="EMBL" id="JBHSWE010000001">
    <property type="protein sequence ID" value="MFC6672372.1"/>
    <property type="molecule type" value="Genomic_DNA"/>
</dbReference>
<dbReference type="PANTHER" id="PTHR37031">
    <property type="entry name" value="METALLOPHOSPHATASE BINDING DOMAIN PROTEIN"/>
    <property type="match status" value="1"/>
</dbReference>
<proteinExistence type="predicted"/>
<gene>
    <name evidence="1" type="ORF">ACFQDL_21590</name>
</gene>
<evidence type="ECO:0000313" key="2">
    <source>
        <dbReference type="Proteomes" id="UP001596422"/>
    </source>
</evidence>
<dbReference type="PANTHER" id="PTHR37031:SF2">
    <property type="entry name" value="PHOD-LIKE PHOSPHATASE METALLOPHOSPHATASE DOMAIN-CONTAINING PROTEIN"/>
    <property type="match status" value="1"/>
</dbReference>
<protein>
    <recommendedName>
        <fullName evidence="3">PhoD-like phosphatase metallophosphatase domain-containing protein</fullName>
    </recommendedName>
</protein>
<dbReference type="RefSeq" id="WP_379910815.1">
    <property type="nucleotide sequence ID" value="NZ_JBHSWE010000001.1"/>
</dbReference>